<feature type="coiled-coil region" evidence="1">
    <location>
        <begin position="2"/>
        <end position="80"/>
    </location>
</feature>
<gene>
    <name evidence="2" type="ORF">H9910_08190</name>
</gene>
<dbReference type="AlphaFoldDB" id="A0A9D2RFN7"/>
<keyword evidence="1" id="KW-0175">Coiled coil</keyword>
<proteinExistence type="predicted"/>
<reference evidence="2" key="1">
    <citation type="journal article" date="2021" name="PeerJ">
        <title>Extensive microbial diversity within the chicken gut microbiome revealed by metagenomics and culture.</title>
        <authorList>
            <person name="Gilroy R."/>
            <person name="Ravi A."/>
            <person name="Getino M."/>
            <person name="Pursley I."/>
            <person name="Horton D.L."/>
            <person name="Alikhan N.F."/>
            <person name="Baker D."/>
            <person name="Gharbi K."/>
            <person name="Hall N."/>
            <person name="Watson M."/>
            <person name="Adriaenssens E.M."/>
            <person name="Foster-Nyarko E."/>
            <person name="Jarju S."/>
            <person name="Secka A."/>
            <person name="Antonio M."/>
            <person name="Oren A."/>
            <person name="Chaudhuri R.R."/>
            <person name="La Ragione R."/>
            <person name="Hildebrand F."/>
            <person name="Pallen M.J."/>
        </authorList>
    </citation>
    <scope>NUCLEOTIDE SEQUENCE</scope>
    <source>
        <strain evidence="2">ChiBcec15-3976</strain>
    </source>
</reference>
<name>A0A9D2RFN7_9FIRM</name>
<evidence type="ECO:0000313" key="3">
    <source>
        <dbReference type="Proteomes" id="UP000823909"/>
    </source>
</evidence>
<dbReference type="EMBL" id="DWUU01000048">
    <property type="protein sequence ID" value="HJD42970.1"/>
    <property type="molecule type" value="Genomic_DNA"/>
</dbReference>
<protein>
    <recommendedName>
        <fullName evidence="4">V-type ATP synthase subunit H</fullName>
    </recommendedName>
</protein>
<evidence type="ECO:0000313" key="2">
    <source>
        <dbReference type="EMBL" id="HJD42970.1"/>
    </source>
</evidence>
<evidence type="ECO:0008006" key="4">
    <source>
        <dbReference type="Google" id="ProtNLM"/>
    </source>
</evidence>
<accession>A0A9D2RFN7</accession>
<organism evidence="2 3">
    <name type="scientific">Candidatus Mediterraneibacter quadrami</name>
    <dbReference type="NCBI Taxonomy" id="2838684"/>
    <lineage>
        <taxon>Bacteria</taxon>
        <taxon>Bacillati</taxon>
        <taxon>Bacillota</taxon>
        <taxon>Clostridia</taxon>
        <taxon>Lachnospirales</taxon>
        <taxon>Lachnospiraceae</taxon>
        <taxon>Mediterraneibacter</taxon>
    </lineage>
</organism>
<reference evidence="2" key="2">
    <citation type="submission" date="2021-04" db="EMBL/GenBank/DDBJ databases">
        <authorList>
            <person name="Gilroy R."/>
        </authorList>
    </citation>
    <scope>NUCLEOTIDE SEQUENCE</scope>
    <source>
        <strain evidence="2">ChiBcec15-3976</strain>
    </source>
</reference>
<dbReference type="Proteomes" id="UP000823909">
    <property type="component" value="Unassembled WGS sequence"/>
</dbReference>
<dbReference type="Gene3D" id="1.20.5.2950">
    <property type="match status" value="1"/>
</dbReference>
<sequence>MVEETIRTIRETERQAQKIVEDAQAERERILAEAAERSGQIRDEIIGKAKAEAKAKEKQAEEAADKLENEARAAIAAETEKLKSSAGEKKKEAVEAVVSLLTQ</sequence>
<comment type="caution">
    <text evidence="2">The sequence shown here is derived from an EMBL/GenBank/DDBJ whole genome shotgun (WGS) entry which is preliminary data.</text>
</comment>
<evidence type="ECO:0000256" key="1">
    <source>
        <dbReference type="SAM" id="Coils"/>
    </source>
</evidence>